<gene>
    <name evidence="2" type="ORF">B0H17DRAFT_1213464</name>
</gene>
<evidence type="ECO:0000313" key="3">
    <source>
        <dbReference type="Proteomes" id="UP001221757"/>
    </source>
</evidence>
<name>A0AAD7CSF4_MYCRO</name>
<accession>A0AAD7CSF4</accession>
<protein>
    <submittedName>
        <fullName evidence="2">Uncharacterized protein</fullName>
    </submittedName>
</protein>
<feature type="compositionally biased region" description="Polar residues" evidence="1">
    <location>
        <begin position="217"/>
        <end position="229"/>
    </location>
</feature>
<sequence length="277" mass="30621">MDMCGIYALLMAFPSYRRIELSINDHIPPGELATVGGDLLDFQVHFPDSEPWRAYSTAIGTDITALDTQWTRIAVPAGSEDDLSFDSYSLIPDTLYMRRSWISEASRLLESGIATGVKLDDLLLIDIPLYTRTNQGTQPRPCTSASATNIPARTRPRPYMRADAKRTPRSRPGPPVYASPPGPRRQAPSSSSAASTRSYTPQYPDENNILPRFAHQQPATRNGDANSPRTPGGTPVHAPPTLPIERRRELAAHHTTDTLRLRPTSPPARASLRPFRE</sequence>
<feature type="compositionally biased region" description="Low complexity" evidence="1">
    <location>
        <begin position="184"/>
        <end position="198"/>
    </location>
</feature>
<feature type="compositionally biased region" description="Basic and acidic residues" evidence="1">
    <location>
        <begin position="244"/>
        <end position="260"/>
    </location>
</feature>
<dbReference type="AlphaFoldDB" id="A0AAD7CSF4"/>
<proteinExistence type="predicted"/>
<reference evidence="2" key="1">
    <citation type="submission" date="2023-03" db="EMBL/GenBank/DDBJ databases">
        <title>Massive genome expansion in bonnet fungi (Mycena s.s.) driven by repeated elements and novel gene families across ecological guilds.</title>
        <authorList>
            <consortium name="Lawrence Berkeley National Laboratory"/>
            <person name="Harder C.B."/>
            <person name="Miyauchi S."/>
            <person name="Viragh M."/>
            <person name="Kuo A."/>
            <person name="Thoen E."/>
            <person name="Andreopoulos B."/>
            <person name="Lu D."/>
            <person name="Skrede I."/>
            <person name="Drula E."/>
            <person name="Henrissat B."/>
            <person name="Morin E."/>
            <person name="Kohler A."/>
            <person name="Barry K."/>
            <person name="LaButti K."/>
            <person name="Morin E."/>
            <person name="Salamov A."/>
            <person name="Lipzen A."/>
            <person name="Mereny Z."/>
            <person name="Hegedus B."/>
            <person name="Baldrian P."/>
            <person name="Stursova M."/>
            <person name="Weitz H."/>
            <person name="Taylor A."/>
            <person name="Grigoriev I.V."/>
            <person name="Nagy L.G."/>
            <person name="Martin F."/>
            <person name="Kauserud H."/>
        </authorList>
    </citation>
    <scope>NUCLEOTIDE SEQUENCE</scope>
    <source>
        <strain evidence="2">CBHHK067</strain>
    </source>
</reference>
<dbReference type="Proteomes" id="UP001221757">
    <property type="component" value="Unassembled WGS sequence"/>
</dbReference>
<feature type="compositionally biased region" description="Polar residues" evidence="1">
    <location>
        <begin position="133"/>
        <end position="151"/>
    </location>
</feature>
<dbReference type="EMBL" id="JARKIE010000288">
    <property type="protein sequence ID" value="KAJ7657551.1"/>
    <property type="molecule type" value="Genomic_DNA"/>
</dbReference>
<feature type="compositionally biased region" description="Pro residues" evidence="1">
    <location>
        <begin position="171"/>
        <end position="183"/>
    </location>
</feature>
<evidence type="ECO:0000313" key="2">
    <source>
        <dbReference type="EMBL" id="KAJ7657551.1"/>
    </source>
</evidence>
<organism evidence="2 3">
    <name type="scientific">Mycena rosella</name>
    <name type="common">Pink bonnet</name>
    <name type="synonym">Agaricus rosellus</name>
    <dbReference type="NCBI Taxonomy" id="1033263"/>
    <lineage>
        <taxon>Eukaryota</taxon>
        <taxon>Fungi</taxon>
        <taxon>Dikarya</taxon>
        <taxon>Basidiomycota</taxon>
        <taxon>Agaricomycotina</taxon>
        <taxon>Agaricomycetes</taxon>
        <taxon>Agaricomycetidae</taxon>
        <taxon>Agaricales</taxon>
        <taxon>Marasmiineae</taxon>
        <taxon>Mycenaceae</taxon>
        <taxon>Mycena</taxon>
    </lineage>
</organism>
<feature type="region of interest" description="Disordered" evidence="1">
    <location>
        <begin position="133"/>
        <end position="277"/>
    </location>
</feature>
<keyword evidence="3" id="KW-1185">Reference proteome</keyword>
<evidence type="ECO:0000256" key="1">
    <source>
        <dbReference type="SAM" id="MobiDB-lite"/>
    </source>
</evidence>
<comment type="caution">
    <text evidence="2">The sequence shown here is derived from an EMBL/GenBank/DDBJ whole genome shotgun (WGS) entry which is preliminary data.</text>
</comment>